<feature type="region of interest" description="Disordered" evidence="3">
    <location>
        <begin position="528"/>
        <end position="555"/>
    </location>
</feature>
<dbReference type="EnsemblMetazoa" id="BGLB024340-RD">
    <property type="protein sequence ID" value="BGLB024340-PD"/>
    <property type="gene ID" value="BGLB024340"/>
</dbReference>
<feature type="domain" description="Schwannomin interacting protein 1 C-terminal" evidence="4">
    <location>
        <begin position="473"/>
        <end position="694"/>
    </location>
</feature>
<dbReference type="GO" id="GO:0035332">
    <property type="term" value="P:positive regulation of hippo signaling"/>
    <property type="evidence" value="ECO:0007669"/>
    <property type="project" value="TreeGrafter"/>
</dbReference>
<dbReference type="EnsemblMetazoa" id="BGLB024340-RC">
    <property type="protein sequence ID" value="BGLB024340-PC"/>
    <property type="gene ID" value="BGLB024340"/>
</dbReference>
<evidence type="ECO:0000259" key="4">
    <source>
        <dbReference type="Pfam" id="PF10148"/>
    </source>
</evidence>
<dbReference type="EnsemblMetazoa" id="BGLB024340-RA">
    <property type="protein sequence ID" value="BGLB024340-PA"/>
    <property type="gene ID" value="BGLB024340"/>
</dbReference>
<feature type="compositionally biased region" description="Polar residues" evidence="3">
    <location>
        <begin position="423"/>
        <end position="432"/>
    </location>
</feature>
<feature type="compositionally biased region" description="Low complexity" evidence="3">
    <location>
        <begin position="700"/>
        <end position="709"/>
    </location>
</feature>
<accession>A0A2C9KWE7</accession>
<feature type="region of interest" description="Disordered" evidence="3">
    <location>
        <begin position="65"/>
        <end position="131"/>
    </location>
</feature>
<feature type="region of interest" description="Disordered" evidence="3">
    <location>
        <begin position="694"/>
        <end position="719"/>
    </location>
</feature>
<dbReference type="PANTHER" id="PTHR13103:SF2">
    <property type="entry name" value="IQCJ-SCHIP1 READTHROUGH TRANSCRIPT PROTEIN-RELATED"/>
    <property type="match status" value="1"/>
</dbReference>
<dbReference type="GO" id="GO:0005886">
    <property type="term" value="C:plasma membrane"/>
    <property type="evidence" value="ECO:0007669"/>
    <property type="project" value="TreeGrafter"/>
</dbReference>
<dbReference type="InterPro" id="IPR039045">
    <property type="entry name" value="SCHIP_1"/>
</dbReference>
<dbReference type="VEuPathDB" id="VectorBase:BGLAX_052381"/>
<dbReference type="PANTHER" id="PTHR13103">
    <property type="entry name" value="SCHWANNOMIN INTERACTING PROTEIN 1"/>
    <property type="match status" value="1"/>
</dbReference>
<organism evidence="5 6">
    <name type="scientific">Biomphalaria glabrata</name>
    <name type="common">Bloodfluke planorb</name>
    <name type="synonym">Freshwater snail</name>
    <dbReference type="NCBI Taxonomy" id="6526"/>
    <lineage>
        <taxon>Eukaryota</taxon>
        <taxon>Metazoa</taxon>
        <taxon>Spiralia</taxon>
        <taxon>Lophotrochozoa</taxon>
        <taxon>Mollusca</taxon>
        <taxon>Gastropoda</taxon>
        <taxon>Heterobranchia</taxon>
        <taxon>Euthyneura</taxon>
        <taxon>Panpulmonata</taxon>
        <taxon>Hygrophila</taxon>
        <taxon>Lymnaeoidea</taxon>
        <taxon>Planorbidae</taxon>
        <taxon>Biomphalaria</taxon>
    </lineage>
</organism>
<feature type="coiled-coil region" evidence="2">
    <location>
        <begin position="455"/>
        <end position="489"/>
    </location>
</feature>
<evidence type="ECO:0000256" key="2">
    <source>
        <dbReference type="SAM" id="Coils"/>
    </source>
</evidence>
<feature type="compositionally biased region" description="Basic and acidic residues" evidence="3">
    <location>
        <begin position="367"/>
        <end position="381"/>
    </location>
</feature>
<feature type="compositionally biased region" description="Acidic residues" evidence="3">
    <location>
        <begin position="490"/>
        <end position="501"/>
    </location>
</feature>
<protein>
    <recommendedName>
        <fullName evidence="4">Schwannomin interacting protein 1 C-terminal domain-containing protein</fullName>
    </recommendedName>
</protein>
<sequence>MSCATAQHPVVLDNTVSINNKKQLVENLTRISGPVEWSCDTPSGSGLEEVKSQLVSYSEHCCQVGQGEDRSQGSVSLESNLSDHDDEDSETESAIATNSAMTLLTPEDNQGGGDDSSATAAVDSDDDELNSSINLDTLGSNILSEDISPPLPDIDNPVPCLKPVLDSQDILSGLEREKRSPSRFSVDVECESIVSDYSELGGPLKDIERDVNFVDKDFLRTDDVFAVPALSSAFWEQEELEKRDGETEEDFERRVRKVNLLSLAQEFAELKKVDSQACAINFHKNQSVRNLARGVSPLNSRGQSLERVGRRAASKSPLRCIGRRLSKELPGEASMNKTCAESTHNTSLDLHANLQGKPLANMVVPKADDLPVNEARRRDSNSDLPANMRPDRCANSPNLGRSAKMSASNRSRDGSGSRVGVAKNQQTQQSSDCEGDFEVYNIETTLPQMNWELLEKQLQAAAEEEKQRLESCKNEREEIRKRLAMSTEDDISFSADEDSNETLETLSPRKQRLQARLQGAPSGMQICFMNDDVPDDDDEDELENSASNDQDDEELGKIKSESAIPPPNHPCFPGEIQAFTNRQTQLQSEATLALAQASTMARMQLEVEKQGKKKSPIADMVGIPTLGQGRRLRLTRSKLVEMNIAQLQVLVNDLHSQIELLNEDLVHLLIERDDLHMEQDSMLVDIEDLTSHCHDPKATNNNKSTQNNNRPANRRDRHK</sequence>
<dbReference type="InterPro" id="IPR015649">
    <property type="entry name" value="SCHIP_1_C"/>
</dbReference>
<feature type="compositionally biased region" description="Acidic residues" evidence="3">
    <location>
        <begin position="532"/>
        <end position="554"/>
    </location>
</feature>
<feature type="region of interest" description="Disordered" evidence="3">
    <location>
        <begin position="367"/>
        <end position="435"/>
    </location>
</feature>
<dbReference type="VEuPathDB" id="VectorBase:BGLB024340"/>
<evidence type="ECO:0000256" key="1">
    <source>
        <dbReference type="ARBA" id="ARBA00023054"/>
    </source>
</evidence>
<evidence type="ECO:0000313" key="6">
    <source>
        <dbReference type="Proteomes" id="UP000076420"/>
    </source>
</evidence>
<reference evidence="5" key="1">
    <citation type="submission" date="2020-05" db="UniProtKB">
        <authorList>
            <consortium name="EnsemblMetazoa"/>
        </authorList>
    </citation>
    <scope>IDENTIFICATION</scope>
    <source>
        <strain evidence="5">BB02</strain>
    </source>
</reference>
<dbReference type="EnsemblMetazoa" id="BGLB024340-RB">
    <property type="protein sequence ID" value="BGLB024340-PB"/>
    <property type="gene ID" value="BGLB024340"/>
</dbReference>
<dbReference type="STRING" id="6526.A0A2C9KWE7"/>
<dbReference type="Pfam" id="PF10148">
    <property type="entry name" value="SCHIP-1_C"/>
    <property type="match status" value="1"/>
</dbReference>
<evidence type="ECO:0000313" key="5">
    <source>
        <dbReference type="EnsemblMetazoa" id="BGLB024340-PB"/>
    </source>
</evidence>
<dbReference type="KEGG" id="bgt:106064912"/>
<feature type="compositionally biased region" description="Polar residues" evidence="3">
    <location>
        <begin position="395"/>
        <end position="409"/>
    </location>
</feature>
<name>A0A2C9KWE7_BIOGL</name>
<dbReference type="GO" id="GO:0030054">
    <property type="term" value="C:cell junction"/>
    <property type="evidence" value="ECO:0007669"/>
    <property type="project" value="TreeGrafter"/>
</dbReference>
<dbReference type="OrthoDB" id="6260144at2759"/>
<gene>
    <name evidence="5" type="primary">106064912</name>
</gene>
<evidence type="ECO:0000256" key="3">
    <source>
        <dbReference type="SAM" id="MobiDB-lite"/>
    </source>
</evidence>
<keyword evidence="1 2" id="KW-0175">Coiled coil</keyword>
<feature type="region of interest" description="Disordered" evidence="3">
    <location>
        <begin position="490"/>
        <end position="509"/>
    </location>
</feature>
<proteinExistence type="predicted"/>
<dbReference type="AlphaFoldDB" id="A0A2C9KWE7"/>
<dbReference type="Proteomes" id="UP000076420">
    <property type="component" value="Unassembled WGS sequence"/>
</dbReference>